<sequence>MKLNHLVAGAVLAAGLGAAGLVGAGAAGAAPVGAGVGFAEKPHHDWKHPGKGPRHAKWAGNDGLRGVDACITATSPYGNVSGFVCI</sequence>
<name>K0VKZ1_MYCVA</name>
<dbReference type="eggNOG" id="ENOG5030PP8">
    <property type="taxonomic scope" value="Bacteria"/>
</dbReference>
<proteinExistence type="predicted"/>
<feature type="signal peptide" evidence="1">
    <location>
        <begin position="1"/>
        <end position="29"/>
    </location>
</feature>
<dbReference type="AlphaFoldDB" id="K0VKZ1"/>
<keyword evidence="3" id="KW-1185">Reference proteome</keyword>
<reference evidence="2 3" key="1">
    <citation type="journal article" date="2012" name="J. Bacteriol.">
        <title>Complete Genome Sequence of Mycobacterium vaccae Type Strain ATCC 25954.</title>
        <authorList>
            <person name="Ho Y.S."/>
            <person name="Adroub S.A."/>
            <person name="Abadi M."/>
            <person name="Al Alwan B."/>
            <person name="Alkhateeb R."/>
            <person name="Gao G."/>
            <person name="Ragab A."/>
            <person name="Ali S."/>
            <person name="van Soolingen D."/>
            <person name="Bitter W."/>
            <person name="Pain A."/>
            <person name="Abdallah A.M."/>
        </authorList>
    </citation>
    <scope>NUCLEOTIDE SEQUENCE [LARGE SCALE GENOMIC DNA]</scope>
    <source>
        <strain evidence="2 3">ATCC 25954</strain>
    </source>
</reference>
<dbReference type="RefSeq" id="WP_003929252.1">
    <property type="nucleotide sequence ID" value="NZ_JH814686.1"/>
</dbReference>
<dbReference type="HOGENOM" id="CLU_2494645_0_0_11"/>
<organism evidence="2 3">
    <name type="scientific">Mycolicibacterium vaccae ATCC 25954</name>
    <dbReference type="NCBI Taxonomy" id="1194972"/>
    <lineage>
        <taxon>Bacteria</taxon>
        <taxon>Bacillati</taxon>
        <taxon>Actinomycetota</taxon>
        <taxon>Actinomycetes</taxon>
        <taxon>Mycobacteriales</taxon>
        <taxon>Mycobacteriaceae</taxon>
        <taxon>Mycolicibacterium</taxon>
    </lineage>
</organism>
<dbReference type="EMBL" id="ALQA01000006">
    <property type="protein sequence ID" value="EJZ11779.1"/>
    <property type="molecule type" value="Genomic_DNA"/>
</dbReference>
<dbReference type="Proteomes" id="UP000006072">
    <property type="component" value="Unassembled WGS sequence"/>
</dbReference>
<accession>K0VKZ1</accession>
<protein>
    <submittedName>
        <fullName evidence="2">Uncharacterized protein</fullName>
    </submittedName>
</protein>
<evidence type="ECO:0000313" key="2">
    <source>
        <dbReference type="EMBL" id="EJZ11779.1"/>
    </source>
</evidence>
<evidence type="ECO:0000256" key="1">
    <source>
        <dbReference type="SAM" id="SignalP"/>
    </source>
</evidence>
<keyword evidence="1" id="KW-0732">Signal</keyword>
<feature type="chain" id="PRO_5003842264" evidence="1">
    <location>
        <begin position="30"/>
        <end position="86"/>
    </location>
</feature>
<evidence type="ECO:0000313" key="3">
    <source>
        <dbReference type="Proteomes" id="UP000006072"/>
    </source>
</evidence>
<dbReference type="PATRIC" id="fig|1194972.3.peg.882"/>
<gene>
    <name evidence="2" type="ORF">MVAC_04372</name>
</gene>
<comment type="caution">
    <text evidence="2">The sequence shown here is derived from an EMBL/GenBank/DDBJ whole genome shotgun (WGS) entry which is preliminary data.</text>
</comment>